<dbReference type="PANTHER" id="PTHR43133">
    <property type="entry name" value="RNA POLYMERASE ECF-TYPE SIGMA FACTO"/>
    <property type="match status" value="1"/>
</dbReference>
<dbReference type="Gene3D" id="1.10.10.10">
    <property type="entry name" value="Winged helix-like DNA-binding domain superfamily/Winged helix DNA-binding domain"/>
    <property type="match status" value="1"/>
</dbReference>
<comment type="similarity">
    <text evidence="1">Belongs to the sigma-70 factor family. ECF subfamily.</text>
</comment>
<dbReference type="InterPro" id="IPR013324">
    <property type="entry name" value="RNA_pol_sigma_r3/r4-like"/>
</dbReference>
<keyword evidence="2" id="KW-0805">Transcription regulation</keyword>
<gene>
    <name evidence="7" type="ORF">FRUB_02057</name>
</gene>
<dbReference type="SUPFAM" id="SSF88946">
    <property type="entry name" value="Sigma2 domain of RNA polymerase sigma factors"/>
    <property type="match status" value="1"/>
</dbReference>
<keyword evidence="8" id="KW-1185">Reference proteome</keyword>
<comment type="caution">
    <text evidence="7">The sequence shown here is derived from an EMBL/GenBank/DDBJ whole genome shotgun (WGS) entry which is preliminary data.</text>
</comment>
<proteinExistence type="inferred from homology"/>
<dbReference type="Pfam" id="PF07638">
    <property type="entry name" value="Sigma70_ECF"/>
    <property type="match status" value="1"/>
</dbReference>
<dbReference type="AlphaFoldDB" id="A0A225E6I9"/>
<dbReference type="Proteomes" id="UP000214646">
    <property type="component" value="Unassembled WGS sequence"/>
</dbReference>
<evidence type="ECO:0000256" key="1">
    <source>
        <dbReference type="ARBA" id="ARBA00010641"/>
    </source>
</evidence>
<dbReference type="InterPro" id="IPR039425">
    <property type="entry name" value="RNA_pol_sigma-70-like"/>
</dbReference>
<sequence length="204" mass="22433">MTHDKGSISVWIDRLKAGEADAAAALWERYFTRLVSLANRRLSGAPYREDVAEDVAVSVFQSFFQRAGEGGFRRLDDRDDLWQLLAVLTTRKAVSARQRETAAKRGGGQVVAFSNVGTGADAEAADLFGTLTAAEPTPAEAVAAQEEFHRLLDLLGSDELRQVARARLEGYTNEEIADRQGVSLATVERKLLRVRTRWRGELGA</sequence>
<feature type="domain" description="RNA polymerase sigma-70 ECF-like HTH" evidence="6">
    <location>
        <begin position="7"/>
        <end position="201"/>
    </location>
</feature>
<dbReference type="InterPro" id="IPR013325">
    <property type="entry name" value="RNA_pol_sigma_r2"/>
</dbReference>
<dbReference type="GO" id="GO:0016987">
    <property type="term" value="F:sigma factor activity"/>
    <property type="evidence" value="ECO:0007669"/>
    <property type="project" value="UniProtKB-KW"/>
</dbReference>
<evidence type="ECO:0000256" key="4">
    <source>
        <dbReference type="ARBA" id="ARBA00023125"/>
    </source>
</evidence>
<evidence type="ECO:0000259" key="6">
    <source>
        <dbReference type="Pfam" id="PF07638"/>
    </source>
</evidence>
<dbReference type="PANTHER" id="PTHR43133:SF8">
    <property type="entry name" value="RNA POLYMERASE SIGMA FACTOR HI_1459-RELATED"/>
    <property type="match status" value="1"/>
</dbReference>
<protein>
    <recommendedName>
        <fullName evidence="6">RNA polymerase sigma-70 ECF-like HTH domain-containing protein</fullName>
    </recommendedName>
</protein>
<dbReference type="GO" id="GO:0006352">
    <property type="term" value="P:DNA-templated transcription initiation"/>
    <property type="evidence" value="ECO:0007669"/>
    <property type="project" value="InterPro"/>
</dbReference>
<evidence type="ECO:0000256" key="2">
    <source>
        <dbReference type="ARBA" id="ARBA00023015"/>
    </source>
</evidence>
<dbReference type="InterPro" id="IPR053812">
    <property type="entry name" value="HTH_Sigma70_ECF-like"/>
</dbReference>
<reference evidence="8" key="1">
    <citation type="submission" date="2017-06" db="EMBL/GenBank/DDBJ databases">
        <title>Genome analysis of Fimbriiglobus ruber SP5, the first member of the order Planctomycetales with confirmed chitinolytic capability.</title>
        <authorList>
            <person name="Ravin N.V."/>
            <person name="Rakitin A.L."/>
            <person name="Ivanova A.A."/>
            <person name="Beletsky A.V."/>
            <person name="Kulichevskaya I.S."/>
            <person name="Mardanov A.V."/>
            <person name="Dedysh S.N."/>
        </authorList>
    </citation>
    <scope>NUCLEOTIDE SEQUENCE [LARGE SCALE GENOMIC DNA]</scope>
    <source>
        <strain evidence="8">SP5</strain>
    </source>
</reference>
<dbReference type="InterPro" id="IPR036388">
    <property type="entry name" value="WH-like_DNA-bd_sf"/>
</dbReference>
<dbReference type="RefSeq" id="WP_088253411.1">
    <property type="nucleotide sequence ID" value="NZ_NIDE01000002.1"/>
</dbReference>
<accession>A0A225E6I9</accession>
<evidence type="ECO:0000313" key="7">
    <source>
        <dbReference type="EMBL" id="OWK45726.1"/>
    </source>
</evidence>
<dbReference type="GO" id="GO:0003677">
    <property type="term" value="F:DNA binding"/>
    <property type="evidence" value="ECO:0007669"/>
    <property type="project" value="UniProtKB-KW"/>
</dbReference>
<evidence type="ECO:0000256" key="3">
    <source>
        <dbReference type="ARBA" id="ARBA00023082"/>
    </source>
</evidence>
<evidence type="ECO:0000313" key="8">
    <source>
        <dbReference type="Proteomes" id="UP000214646"/>
    </source>
</evidence>
<dbReference type="OrthoDB" id="291381at2"/>
<evidence type="ECO:0000256" key="5">
    <source>
        <dbReference type="ARBA" id="ARBA00023163"/>
    </source>
</evidence>
<dbReference type="EMBL" id="NIDE01000002">
    <property type="protein sequence ID" value="OWK45726.1"/>
    <property type="molecule type" value="Genomic_DNA"/>
</dbReference>
<keyword evidence="3" id="KW-0731">Sigma factor</keyword>
<dbReference type="Gene3D" id="1.10.1740.10">
    <property type="match status" value="1"/>
</dbReference>
<keyword evidence="4" id="KW-0238">DNA-binding</keyword>
<keyword evidence="5" id="KW-0804">Transcription</keyword>
<name>A0A225E6I9_9BACT</name>
<organism evidence="7 8">
    <name type="scientific">Fimbriiglobus ruber</name>
    <dbReference type="NCBI Taxonomy" id="1908690"/>
    <lineage>
        <taxon>Bacteria</taxon>
        <taxon>Pseudomonadati</taxon>
        <taxon>Planctomycetota</taxon>
        <taxon>Planctomycetia</taxon>
        <taxon>Gemmatales</taxon>
        <taxon>Gemmataceae</taxon>
        <taxon>Fimbriiglobus</taxon>
    </lineage>
</organism>
<dbReference type="SUPFAM" id="SSF88659">
    <property type="entry name" value="Sigma3 and sigma4 domains of RNA polymerase sigma factors"/>
    <property type="match status" value="1"/>
</dbReference>